<gene>
    <name evidence="9" type="ordered locus">SCATT_54300</name>
</gene>
<feature type="transmembrane region" description="Helical" evidence="7">
    <location>
        <begin position="238"/>
        <end position="256"/>
    </location>
</feature>
<dbReference type="NCBIfam" id="NF033135">
    <property type="entry name" value="cmx_cmrA"/>
    <property type="match status" value="1"/>
</dbReference>
<dbReference type="InterPro" id="IPR036259">
    <property type="entry name" value="MFS_trans_sf"/>
</dbReference>
<evidence type="ECO:0000256" key="7">
    <source>
        <dbReference type="SAM" id="Phobius"/>
    </source>
</evidence>
<evidence type="ECO:0000313" key="10">
    <source>
        <dbReference type="Proteomes" id="UP000007842"/>
    </source>
</evidence>
<feature type="domain" description="Major facilitator superfamily (MFS) profile" evidence="8">
    <location>
        <begin position="4"/>
        <end position="384"/>
    </location>
</feature>
<evidence type="ECO:0000256" key="4">
    <source>
        <dbReference type="ARBA" id="ARBA00022989"/>
    </source>
</evidence>
<feature type="transmembrane region" description="Helical" evidence="7">
    <location>
        <begin position="204"/>
        <end position="226"/>
    </location>
</feature>
<dbReference type="Proteomes" id="UP000007842">
    <property type="component" value="Chromosome"/>
</dbReference>
<keyword evidence="3 7" id="KW-0812">Transmembrane</keyword>
<keyword evidence="4 7" id="KW-1133">Transmembrane helix</keyword>
<dbReference type="HOGENOM" id="CLU_001265_61_2_11"/>
<sequence>MPLVVYVLGLSIFAQGTSEFMLSGLLPQIAGDLGVSIPDAGLLVSAFAVGMVVGAPLLAVLTLRWPRRTALLAFLVVFAADQVAGALAPGYGALFATRVVGALAYAGFWAVAAATAVELVPSDSRARALAVVVGGLAVANVVGVPAGALLGQHAGWRAAFWAVAVLCVLATIGLLFTLRSATGRTEQPRAIAGELRALGRPRIWVAYGTTALTQGALFCTFSYLAALLTRAGGLAEGWVPAVLTLFGVGAVIGLTVGGRFADSRPTATLTAGLAAMVAVCVTLAFTAHQAVVTVVVTAALGLVGFAVNPALNARVFSLAAEAPTLAGAVSTAAFNVGNTVGPWLGGVAIGAGWGYPSVAVVSAVLGAGALATAAVSVTLDRRAGAGRTSRTVAGSVPERRPETAAR</sequence>
<organism evidence="9 10">
    <name type="scientific">Streptantibioticus cattleyicolor (strain ATCC 35852 / DSM 46488 / JCM 4925 / NBRC 14057 / NRRL 8057)</name>
    <name type="common">Streptomyces cattleya</name>
    <dbReference type="NCBI Taxonomy" id="1003195"/>
    <lineage>
        <taxon>Bacteria</taxon>
        <taxon>Bacillati</taxon>
        <taxon>Actinomycetota</taxon>
        <taxon>Actinomycetes</taxon>
        <taxon>Kitasatosporales</taxon>
        <taxon>Streptomycetaceae</taxon>
        <taxon>Streptantibioticus</taxon>
    </lineage>
</organism>
<feature type="transmembrane region" description="Helical" evidence="7">
    <location>
        <begin position="70"/>
        <end position="89"/>
    </location>
</feature>
<evidence type="ECO:0000256" key="5">
    <source>
        <dbReference type="ARBA" id="ARBA00023136"/>
    </source>
</evidence>
<dbReference type="OrthoDB" id="9814237at2"/>
<dbReference type="CDD" id="cd17324">
    <property type="entry name" value="MFS_NepI_like"/>
    <property type="match status" value="1"/>
</dbReference>
<evidence type="ECO:0000256" key="3">
    <source>
        <dbReference type="ARBA" id="ARBA00022692"/>
    </source>
</evidence>
<reference evidence="10" key="1">
    <citation type="submission" date="2011-12" db="EMBL/GenBank/DDBJ databases">
        <title>Complete genome sequence of Streptomyces cattleya strain DSM 46488.</title>
        <authorList>
            <person name="Ou H.-Y."/>
            <person name="Li P."/>
            <person name="Zhao C."/>
            <person name="O'Hagan D."/>
            <person name="Deng Z."/>
        </authorList>
    </citation>
    <scope>NUCLEOTIDE SEQUENCE [LARGE SCALE GENOMIC DNA]</scope>
    <source>
        <strain evidence="10">ATCC 35852 / DSM 46488 / JCM 4925 / NBRC 14057 / NRRL 8057</strain>
    </source>
</reference>
<dbReference type="KEGG" id="sct:SCAT_5431"/>
<dbReference type="STRING" id="1003195.SCATT_54300"/>
<feature type="transmembrane region" description="Helical" evidence="7">
    <location>
        <begin position="129"/>
        <end position="152"/>
    </location>
</feature>
<evidence type="ECO:0000313" key="9">
    <source>
        <dbReference type="EMBL" id="AEW97801.1"/>
    </source>
</evidence>
<dbReference type="SUPFAM" id="SSF103473">
    <property type="entry name" value="MFS general substrate transporter"/>
    <property type="match status" value="1"/>
</dbReference>
<protein>
    <submittedName>
        <fullName evidence="9">Major facilitator superfamily MFS_1</fullName>
    </submittedName>
</protein>
<dbReference type="PROSITE" id="PS50850">
    <property type="entry name" value="MFS"/>
    <property type="match status" value="1"/>
</dbReference>
<dbReference type="KEGG" id="scy:SCATT_54300"/>
<keyword evidence="2" id="KW-1003">Cell membrane</keyword>
<proteinExistence type="predicted"/>
<comment type="subcellular location">
    <subcellularLocation>
        <location evidence="1">Cell membrane</location>
        <topology evidence="1">Multi-pass membrane protein</topology>
    </subcellularLocation>
</comment>
<feature type="transmembrane region" description="Helical" evidence="7">
    <location>
        <begin position="318"/>
        <end position="337"/>
    </location>
</feature>
<dbReference type="PANTHER" id="PTHR43124:SF3">
    <property type="entry name" value="CHLORAMPHENICOL EFFLUX PUMP RV0191"/>
    <property type="match status" value="1"/>
</dbReference>
<feature type="transmembrane region" description="Helical" evidence="7">
    <location>
        <begin position="291"/>
        <end position="311"/>
    </location>
</feature>
<dbReference type="EMBL" id="CP003219">
    <property type="protein sequence ID" value="AEW97801.1"/>
    <property type="molecule type" value="Genomic_DNA"/>
</dbReference>
<feature type="transmembrane region" description="Helical" evidence="7">
    <location>
        <begin position="95"/>
        <end position="117"/>
    </location>
</feature>
<evidence type="ECO:0000259" key="8">
    <source>
        <dbReference type="PROSITE" id="PS50850"/>
    </source>
</evidence>
<dbReference type="GO" id="GO:0005886">
    <property type="term" value="C:plasma membrane"/>
    <property type="evidence" value="ECO:0007669"/>
    <property type="project" value="UniProtKB-SubCell"/>
</dbReference>
<keyword evidence="5 7" id="KW-0472">Membrane</keyword>
<name>F8JQF8_STREN</name>
<feature type="transmembrane region" description="Helical" evidence="7">
    <location>
        <begin position="357"/>
        <end position="379"/>
    </location>
</feature>
<dbReference type="PANTHER" id="PTHR43124">
    <property type="entry name" value="PURINE EFFLUX PUMP PBUE"/>
    <property type="match status" value="1"/>
</dbReference>
<evidence type="ECO:0000256" key="2">
    <source>
        <dbReference type="ARBA" id="ARBA00022475"/>
    </source>
</evidence>
<dbReference type="InterPro" id="IPR050189">
    <property type="entry name" value="MFS_Efflux_Transporters"/>
</dbReference>
<dbReference type="Pfam" id="PF07690">
    <property type="entry name" value="MFS_1"/>
    <property type="match status" value="1"/>
</dbReference>
<accession>G8WVP4</accession>
<feature type="region of interest" description="Disordered" evidence="6">
    <location>
        <begin position="386"/>
        <end position="406"/>
    </location>
</feature>
<dbReference type="PATRIC" id="fig|1003195.11.peg.6852"/>
<dbReference type="eggNOG" id="COG2814">
    <property type="taxonomic scope" value="Bacteria"/>
</dbReference>
<dbReference type="RefSeq" id="WP_014146133.1">
    <property type="nucleotide sequence ID" value="NC_016111.1"/>
</dbReference>
<dbReference type="GO" id="GO:0022857">
    <property type="term" value="F:transmembrane transporter activity"/>
    <property type="evidence" value="ECO:0007669"/>
    <property type="project" value="InterPro"/>
</dbReference>
<dbReference type="AlphaFoldDB" id="F8JQF8"/>
<accession>F8JQF8</accession>
<keyword evidence="10" id="KW-1185">Reference proteome</keyword>
<feature type="transmembrane region" description="Helical" evidence="7">
    <location>
        <begin position="42"/>
        <end position="63"/>
    </location>
</feature>
<dbReference type="InterPro" id="IPR020846">
    <property type="entry name" value="MFS_dom"/>
</dbReference>
<feature type="compositionally biased region" description="Basic and acidic residues" evidence="6">
    <location>
        <begin position="397"/>
        <end position="406"/>
    </location>
</feature>
<feature type="transmembrane region" description="Helical" evidence="7">
    <location>
        <begin position="268"/>
        <end position="285"/>
    </location>
</feature>
<evidence type="ECO:0000256" key="6">
    <source>
        <dbReference type="SAM" id="MobiDB-lite"/>
    </source>
</evidence>
<evidence type="ECO:0000256" key="1">
    <source>
        <dbReference type="ARBA" id="ARBA00004651"/>
    </source>
</evidence>
<dbReference type="Gene3D" id="1.20.1250.20">
    <property type="entry name" value="MFS general substrate transporter like domains"/>
    <property type="match status" value="2"/>
</dbReference>
<dbReference type="InterPro" id="IPR011701">
    <property type="entry name" value="MFS"/>
</dbReference>
<feature type="transmembrane region" description="Helical" evidence="7">
    <location>
        <begin position="158"/>
        <end position="178"/>
    </location>
</feature>